<organism evidence="6 7">
    <name type="scientific">Oncorhynchus mykiss</name>
    <name type="common">Rainbow trout</name>
    <name type="synonym">Salmo gairdneri</name>
    <dbReference type="NCBI Taxonomy" id="8022"/>
    <lineage>
        <taxon>Eukaryota</taxon>
        <taxon>Metazoa</taxon>
        <taxon>Chordata</taxon>
        <taxon>Craniata</taxon>
        <taxon>Vertebrata</taxon>
        <taxon>Euteleostomi</taxon>
        <taxon>Actinopterygii</taxon>
        <taxon>Neopterygii</taxon>
        <taxon>Teleostei</taxon>
        <taxon>Protacanthopterygii</taxon>
        <taxon>Salmoniformes</taxon>
        <taxon>Salmonidae</taxon>
        <taxon>Salmoninae</taxon>
        <taxon>Oncorhynchus</taxon>
    </lineage>
</organism>
<dbReference type="FunFam" id="2.30.180.10:FF:000005">
    <property type="entry name" value="Stabilin 2"/>
    <property type="match status" value="1"/>
</dbReference>
<dbReference type="PaxDb" id="8022-A0A060YUC8"/>
<dbReference type="Gene3D" id="2.30.180.10">
    <property type="entry name" value="FAS1 domain"/>
    <property type="match status" value="1"/>
</dbReference>
<dbReference type="AlphaFoldDB" id="A0A060YUC8"/>
<dbReference type="PROSITE" id="PS50213">
    <property type="entry name" value="FAS1"/>
    <property type="match status" value="1"/>
</dbReference>
<dbReference type="Proteomes" id="UP000193380">
    <property type="component" value="Unassembled WGS sequence"/>
</dbReference>
<keyword evidence="4" id="KW-0325">Glycoprotein</keyword>
<keyword evidence="3" id="KW-1015">Disulfide bond</keyword>
<reference evidence="6" key="1">
    <citation type="journal article" date="2014" name="Nat. Commun.">
        <title>The rainbow trout genome provides novel insights into evolution after whole-genome duplication in vertebrates.</title>
        <authorList>
            <person name="Berthelot C."/>
            <person name="Brunet F."/>
            <person name="Chalopin D."/>
            <person name="Juanchich A."/>
            <person name="Bernard M."/>
            <person name="Noel B."/>
            <person name="Bento P."/>
            <person name="Da Silva C."/>
            <person name="Labadie K."/>
            <person name="Alberti A."/>
            <person name="Aury J.M."/>
            <person name="Louis A."/>
            <person name="Dehais P."/>
            <person name="Bardou P."/>
            <person name="Montfort J."/>
            <person name="Klopp C."/>
            <person name="Cabau C."/>
            <person name="Gaspin C."/>
            <person name="Thorgaard G.H."/>
            <person name="Boussaha M."/>
            <person name="Quillet E."/>
            <person name="Guyomard R."/>
            <person name="Galiana D."/>
            <person name="Bobe J."/>
            <person name="Volff J.N."/>
            <person name="Genet C."/>
            <person name="Wincker P."/>
            <person name="Jaillon O."/>
            <person name="Roest Crollius H."/>
            <person name="Guiguen Y."/>
        </authorList>
    </citation>
    <scope>NUCLEOTIDE SEQUENCE [LARGE SCALE GENOMIC DNA]</scope>
</reference>
<keyword evidence="2" id="KW-0472">Membrane</keyword>
<dbReference type="PANTHER" id="PTHR24038:SF8">
    <property type="entry name" value="STABILIN-1"/>
    <property type="match status" value="1"/>
</dbReference>
<protein>
    <recommendedName>
        <fullName evidence="5">FAS1 domain-containing protein</fullName>
    </recommendedName>
</protein>
<evidence type="ECO:0000256" key="1">
    <source>
        <dbReference type="ARBA" id="ARBA00004370"/>
    </source>
</evidence>
<name>A0A060YUC8_ONCMY</name>
<evidence type="ECO:0000259" key="5">
    <source>
        <dbReference type="PROSITE" id="PS50213"/>
    </source>
</evidence>
<evidence type="ECO:0000256" key="2">
    <source>
        <dbReference type="ARBA" id="ARBA00023136"/>
    </source>
</evidence>
<dbReference type="Pfam" id="PF02469">
    <property type="entry name" value="Fasciclin"/>
    <property type="match status" value="1"/>
</dbReference>
<dbReference type="PANTHER" id="PTHR24038">
    <property type="entry name" value="STABILIN"/>
    <property type="match status" value="1"/>
</dbReference>
<evidence type="ECO:0000313" key="7">
    <source>
        <dbReference type="Proteomes" id="UP000193380"/>
    </source>
</evidence>
<feature type="domain" description="FAS1" evidence="5">
    <location>
        <begin position="1"/>
        <end position="114"/>
    </location>
</feature>
<dbReference type="GO" id="GO:0016020">
    <property type="term" value="C:membrane"/>
    <property type="evidence" value="ECO:0007669"/>
    <property type="project" value="UniProtKB-SubCell"/>
</dbReference>
<reference evidence="6" key="2">
    <citation type="submission" date="2014-03" db="EMBL/GenBank/DDBJ databases">
        <authorList>
            <person name="Genoscope - CEA"/>
        </authorList>
    </citation>
    <scope>NUCLEOTIDE SEQUENCE</scope>
</reference>
<sequence>MLNLVENSIHQPLTMLWPSDAALSSLSEERQHWLYSLAHRDKLTAIIKAHIIRNIKKMTLTSFTTYRTMHGSTFTFSCNKKVVGDIMVNDNMARLLDRFMMFNGGVAYGIDQLLEPPGLGAHCDGLEDRTIYVRDFHITFITLLVISNISGEYMWKVLVFQQETFLPHTTDWTEK</sequence>
<evidence type="ECO:0000313" key="6">
    <source>
        <dbReference type="EMBL" id="CDQ95167.1"/>
    </source>
</evidence>
<evidence type="ECO:0000256" key="3">
    <source>
        <dbReference type="ARBA" id="ARBA00023157"/>
    </source>
</evidence>
<dbReference type="SUPFAM" id="SSF82153">
    <property type="entry name" value="FAS1 domain"/>
    <property type="match status" value="1"/>
</dbReference>
<dbReference type="InterPro" id="IPR036378">
    <property type="entry name" value="FAS1_dom_sf"/>
</dbReference>
<comment type="subcellular location">
    <subcellularLocation>
        <location evidence="1">Membrane</location>
    </subcellularLocation>
</comment>
<dbReference type="InterPro" id="IPR000782">
    <property type="entry name" value="FAS1_domain"/>
</dbReference>
<gene>
    <name evidence="6" type="ORF">GSONMT00000158001</name>
</gene>
<evidence type="ECO:0000256" key="4">
    <source>
        <dbReference type="ARBA" id="ARBA00023180"/>
    </source>
</evidence>
<dbReference type="STRING" id="8022.A0A060YUC8"/>
<dbReference type="EMBL" id="FR919999">
    <property type="protein sequence ID" value="CDQ95167.1"/>
    <property type="molecule type" value="Genomic_DNA"/>
</dbReference>
<dbReference type="SMART" id="SM00554">
    <property type="entry name" value="FAS1"/>
    <property type="match status" value="1"/>
</dbReference>
<accession>A0A060YUC8</accession>
<proteinExistence type="predicted"/>